<dbReference type="Pfam" id="PF00107">
    <property type="entry name" value="ADH_zinc_N"/>
    <property type="match status" value="1"/>
</dbReference>
<dbReference type="InterPro" id="IPR013149">
    <property type="entry name" value="ADH-like_C"/>
</dbReference>
<dbReference type="InterPro" id="IPR011032">
    <property type="entry name" value="GroES-like_sf"/>
</dbReference>
<keyword evidence="3 5" id="KW-0862">Zinc</keyword>
<protein>
    <recommendedName>
        <fullName evidence="6">Enoyl reductase (ER) domain-containing protein</fullName>
    </recommendedName>
</protein>
<comment type="similarity">
    <text evidence="5">Belongs to the zinc-containing alcohol dehydrogenase family.</text>
</comment>
<dbReference type="EMBL" id="OZ020098">
    <property type="protein sequence ID" value="CAK9270993.1"/>
    <property type="molecule type" value="Genomic_DNA"/>
</dbReference>
<dbReference type="SUPFAM" id="SSF51735">
    <property type="entry name" value="NAD(P)-binding Rossmann-fold domains"/>
    <property type="match status" value="1"/>
</dbReference>
<dbReference type="SUPFAM" id="SSF50129">
    <property type="entry name" value="GroES-like"/>
    <property type="match status" value="1"/>
</dbReference>
<evidence type="ECO:0000256" key="2">
    <source>
        <dbReference type="ARBA" id="ARBA00022723"/>
    </source>
</evidence>
<dbReference type="InterPro" id="IPR036291">
    <property type="entry name" value="NAD(P)-bd_dom_sf"/>
</dbReference>
<dbReference type="CDD" id="cd05283">
    <property type="entry name" value="CAD1"/>
    <property type="match status" value="1"/>
</dbReference>
<dbReference type="SMART" id="SM00829">
    <property type="entry name" value="PKS_ER"/>
    <property type="match status" value="1"/>
</dbReference>
<feature type="domain" description="Enoyl reductase (ER)" evidence="6">
    <location>
        <begin position="3"/>
        <end position="325"/>
    </location>
</feature>
<evidence type="ECO:0000256" key="3">
    <source>
        <dbReference type="ARBA" id="ARBA00022833"/>
    </source>
</evidence>
<dbReference type="PANTHER" id="PTHR42683">
    <property type="entry name" value="ALDEHYDE REDUCTASE"/>
    <property type="match status" value="1"/>
</dbReference>
<proteinExistence type="inferred from homology"/>
<keyword evidence="4" id="KW-0560">Oxidoreductase</keyword>
<dbReference type="PROSITE" id="PS00059">
    <property type="entry name" value="ADH_ZINC"/>
    <property type="match status" value="1"/>
</dbReference>
<organism evidence="7 8">
    <name type="scientific">Sphagnum jensenii</name>
    <dbReference type="NCBI Taxonomy" id="128206"/>
    <lineage>
        <taxon>Eukaryota</taxon>
        <taxon>Viridiplantae</taxon>
        <taxon>Streptophyta</taxon>
        <taxon>Embryophyta</taxon>
        <taxon>Bryophyta</taxon>
        <taxon>Sphagnophytina</taxon>
        <taxon>Sphagnopsida</taxon>
        <taxon>Sphagnales</taxon>
        <taxon>Sphagnaceae</taxon>
        <taxon>Sphagnum</taxon>
    </lineage>
</organism>
<dbReference type="InterPro" id="IPR047109">
    <property type="entry name" value="CAD-like"/>
</dbReference>
<sequence>MYMETVQWFLCFGIIATSPEDVKIKILFCGICHMDLHKVRNKWGDSKYPLVPGHEIVGVVMEIGSKVPGSKFKVGQQVGVGCMVRSCLSCEECKLGVEQYCNKVVWTYDSVNFVDGSITKGGYSTIIIVDHKFVLKMPENLPLDAAAPLLCAGITVYSPMRYFGMDLMGNNFGLVGLGGLGHMAVKFAKTFGMKVTVFSTSPHKEKEAREVLGADEFIISKDLDRMKATAKSMDCILDTVAYAHFLDPYLRLLKTNGKLVTVGIPEKPLSFHARHHSIGGSTIRGIQETQEMLDFAGKHNVIAMIEKIPMPYVNTAMERLEKANVKYCFVIDIANTLQDEE</sequence>
<dbReference type="Proteomes" id="UP001497444">
    <property type="component" value="Chromosome 3"/>
</dbReference>
<reference evidence="7" key="1">
    <citation type="submission" date="2024-02" db="EMBL/GenBank/DDBJ databases">
        <authorList>
            <consortium name="ELIXIR-Norway"/>
            <consortium name="Elixir Norway"/>
        </authorList>
    </citation>
    <scope>NUCLEOTIDE SEQUENCE</scope>
</reference>
<dbReference type="InterPro" id="IPR013154">
    <property type="entry name" value="ADH-like_N"/>
</dbReference>
<evidence type="ECO:0000256" key="5">
    <source>
        <dbReference type="RuleBase" id="RU361277"/>
    </source>
</evidence>
<keyword evidence="8" id="KW-1185">Reference proteome</keyword>
<gene>
    <name evidence="7" type="ORF">CSSPJE1EN1_LOCUS16471</name>
</gene>
<evidence type="ECO:0000313" key="8">
    <source>
        <dbReference type="Proteomes" id="UP001497444"/>
    </source>
</evidence>
<dbReference type="Gene3D" id="3.40.50.720">
    <property type="entry name" value="NAD(P)-binding Rossmann-like Domain"/>
    <property type="match status" value="1"/>
</dbReference>
<keyword evidence="2 5" id="KW-0479">Metal-binding</keyword>
<comment type="cofactor">
    <cofactor evidence="1 5">
        <name>Zn(2+)</name>
        <dbReference type="ChEBI" id="CHEBI:29105"/>
    </cofactor>
</comment>
<evidence type="ECO:0000259" key="6">
    <source>
        <dbReference type="SMART" id="SM00829"/>
    </source>
</evidence>
<dbReference type="InterPro" id="IPR002328">
    <property type="entry name" value="ADH_Zn_CS"/>
</dbReference>
<name>A0ABP0WVX6_9BRYO</name>
<evidence type="ECO:0000256" key="1">
    <source>
        <dbReference type="ARBA" id="ARBA00001947"/>
    </source>
</evidence>
<dbReference type="InterPro" id="IPR020843">
    <property type="entry name" value="ER"/>
</dbReference>
<evidence type="ECO:0000256" key="4">
    <source>
        <dbReference type="ARBA" id="ARBA00023002"/>
    </source>
</evidence>
<dbReference type="Pfam" id="PF08240">
    <property type="entry name" value="ADH_N"/>
    <property type="match status" value="1"/>
</dbReference>
<dbReference type="Gene3D" id="3.90.180.10">
    <property type="entry name" value="Medium-chain alcohol dehydrogenases, catalytic domain"/>
    <property type="match status" value="1"/>
</dbReference>
<evidence type="ECO:0000313" key="7">
    <source>
        <dbReference type="EMBL" id="CAK9270993.1"/>
    </source>
</evidence>
<accession>A0ABP0WVX6</accession>